<protein>
    <submittedName>
        <fullName evidence="2">Metallopeptidase immA</fullName>
        <ecNumber evidence="2">3.4.-.-</ecNumber>
    </submittedName>
</protein>
<dbReference type="InterPro" id="IPR010359">
    <property type="entry name" value="IrrE_HExxH"/>
</dbReference>
<proteinExistence type="predicted"/>
<dbReference type="EC" id="3.4.-.-" evidence="2"/>
<accession>A0A2X3BCP9</accession>
<dbReference type="AlphaFoldDB" id="A0A2X3BCP9"/>
<keyword evidence="2" id="KW-0378">Hydrolase</keyword>
<dbReference type="InterPro" id="IPR052345">
    <property type="entry name" value="Rad_response_metalloprotease"/>
</dbReference>
<evidence type="ECO:0000259" key="1">
    <source>
        <dbReference type="Pfam" id="PF06114"/>
    </source>
</evidence>
<evidence type="ECO:0000313" key="2">
    <source>
        <dbReference type="EMBL" id="SQB99537.1"/>
    </source>
</evidence>
<dbReference type="Gene3D" id="1.10.10.2910">
    <property type="match status" value="1"/>
</dbReference>
<reference evidence="2 3" key="1">
    <citation type="submission" date="2018-06" db="EMBL/GenBank/DDBJ databases">
        <authorList>
            <consortium name="Pathogen Informatics"/>
            <person name="Doyle S."/>
        </authorList>
    </citation>
    <scope>NUCLEOTIDE SEQUENCE [LARGE SCALE GENOMIC DNA]</scope>
    <source>
        <strain evidence="2 3">NCTC13102</strain>
    </source>
</reference>
<feature type="domain" description="IrrE N-terminal-like" evidence="1">
    <location>
        <begin position="48"/>
        <end position="152"/>
    </location>
</feature>
<dbReference type="Proteomes" id="UP000250166">
    <property type="component" value="Unassembled WGS sequence"/>
</dbReference>
<dbReference type="PANTHER" id="PTHR43236">
    <property type="entry name" value="ANTITOXIN HIGA1"/>
    <property type="match status" value="1"/>
</dbReference>
<dbReference type="PANTHER" id="PTHR43236:SF2">
    <property type="entry name" value="BLL0069 PROTEIN"/>
    <property type="match status" value="1"/>
</dbReference>
<evidence type="ECO:0000313" key="3">
    <source>
        <dbReference type="Proteomes" id="UP000250166"/>
    </source>
</evidence>
<gene>
    <name evidence="2" type="primary">immA</name>
    <name evidence="2" type="ORF">NCTC13102_01862</name>
</gene>
<dbReference type="Pfam" id="PF06114">
    <property type="entry name" value="Peptidase_M78"/>
    <property type="match status" value="1"/>
</dbReference>
<dbReference type="EMBL" id="UAWL01000006">
    <property type="protein sequence ID" value="SQB99537.1"/>
    <property type="molecule type" value="Genomic_DNA"/>
</dbReference>
<name>A0A2X3BCP9_9HELI</name>
<sequence length="160" mass="17992">MNYAREQFVIAQADIARSKVTNIFPIDPILVAKAYDLEVFTASLPRDVSGQIFYKEKKIFVEATDYITRQVFSIAHEIGHFILHNDGTSHTSKRDTSSSLGLDEKEIEANTFAANLLMPQDEVLRLAGNKYTLDSMASYFGVSSLAMEYRLNKLGVDVYV</sequence>
<dbReference type="RefSeq" id="WP_112058988.1">
    <property type="nucleotide sequence ID" value="NZ_UAWL01000006.1"/>
</dbReference>
<organism evidence="2 3">
    <name type="scientific">Helicobacter fennelliae</name>
    <dbReference type="NCBI Taxonomy" id="215"/>
    <lineage>
        <taxon>Bacteria</taxon>
        <taxon>Pseudomonadati</taxon>
        <taxon>Campylobacterota</taxon>
        <taxon>Epsilonproteobacteria</taxon>
        <taxon>Campylobacterales</taxon>
        <taxon>Helicobacteraceae</taxon>
        <taxon>Helicobacter</taxon>
    </lineage>
</organism>
<dbReference type="GO" id="GO:0016787">
    <property type="term" value="F:hydrolase activity"/>
    <property type="evidence" value="ECO:0007669"/>
    <property type="project" value="UniProtKB-KW"/>
</dbReference>